<feature type="region of interest" description="Disordered" evidence="1">
    <location>
        <begin position="293"/>
        <end position="331"/>
    </location>
</feature>
<dbReference type="InterPro" id="IPR013083">
    <property type="entry name" value="Znf_RING/FYVE/PHD"/>
</dbReference>
<feature type="compositionally biased region" description="Basic and acidic residues" evidence="1">
    <location>
        <begin position="80"/>
        <end position="92"/>
    </location>
</feature>
<evidence type="ECO:0000313" key="2">
    <source>
        <dbReference type="EMBL" id="QRC97197.1"/>
    </source>
</evidence>
<evidence type="ECO:0000256" key="1">
    <source>
        <dbReference type="SAM" id="MobiDB-lite"/>
    </source>
</evidence>
<proteinExistence type="predicted"/>
<organism evidence="2 3">
    <name type="scientific">Phaeosphaeria nodorum (strain SN15 / ATCC MYA-4574 / FGSC 10173)</name>
    <name type="common">Glume blotch fungus</name>
    <name type="synonym">Parastagonospora nodorum</name>
    <dbReference type="NCBI Taxonomy" id="321614"/>
    <lineage>
        <taxon>Eukaryota</taxon>
        <taxon>Fungi</taxon>
        <taxon>Dikarya</taxon>
        <taxon>Ascomycota</taxon>
        <taxon>Pezizomycotina</taxon>
        <taxon>Dothideomycetes</taxon>
        <taxon>Pleosporomycetidae</taxon>
        <taxon>Pleosporales</taxon>
        <taxon>Pleosporineae</taxon>
        <taxon>Phaeosphaeriaceae</taxon>
        <taxon>Parastagonospora</taxon>
    </lineage>
</organism>
<dbReference type="OrthoDB" id="3642840at2759"/>
<feature type="region of interest" description="Disordered" evidence="1">
    <location>
        <begin position="422"/>
        <end position="442"/>
    </location>
</feature>
<feature type="compositionally biased region" description="Low complexity" evidence="1">
    <location>
        <begin position="293"/>
        <end position="306"/>
    </location>
</feature>
<feature type="compositionally biased region" description="Polar residues" evidence="1">
    <location>
        <begin position="309"/>
        <end position="320"/>
    </location>
</feature>
<gene>
    <name evidence="2" type="ORF">JI435_308040</name>
</gene>
<feature type="region of interest" description="Disordered" evidence="1">
    <location>
        <begin position="79"/>
        <end position="118"/>
    </location>
</feature>
<accession>A0A7U2I2Q0</accession>
<keyword evidence="3" id="KW-1185">Reference proteome</keyword>
<name>A0A7U2I2Q0_PHANO</name>
<dbReference type="Proteomes" id="UP000663193">
    <property type="component" value="Chromosome 7"/>
</dbReference>
<sequence>MVTGLLFKWEDSPGLIIQELGRPASAPILAMFMRNKSHTCHYCRTIDEAHRRRHKRIAEGIRDVYESCGLEDWIIAPAEPEERGRIRGHDPGETDGDDQERSVSTEDTAVTSKREKKDAKALARAASRTRFISQEEINHVDSVIHSAEGFAVGDDGPHNTEEMDEIERHLKYNANVYNSQPDRRELKKYARLADVDVDFDAEIERILEAFRVADLLKSNTRNRGLQGKELKTFQTVVEDLKKSVVNDLVLVKRDALETRMRRAGYLRYTNKTAHSIVEDRYNYKNWKTGEKYSATTSSSSENVSAADEISSTNSLQSEDSPTLLPETPQDLPDRRHLEHIHTRVSGDDGLGQNVIEPYHAPLLSMDATPASRKPAVQLKLVAPGTMTSKATQKKVPQANNGAWATVLSGKKPKTPSVKPVWGMTAAGRPVQPTSRPVNPWGPDACEIPDLRSFRSSSVQLADSSLVTASKGPESFVVPSETPANVSPAGHAIVSQKKAKKYEREARRKAKKLVVDEDADVALDITTADHDTIVEADHPRELDASANPGDSLITKEVLNPLLEGSLFKMPAEDATIVATDEPEPEPCVAPLVTTSPPPPLTVHNSKHSHWKRFERQFTVDQLAEPFLSGDSGCAHLNTCVYETSGEVDCPYHKPHCSCVDPFFDECCLSYPGEEFLFSGPFNRLRAEKLLTMYQEEEHFTNRIMLVDYDIMDYLQLDSVTRMFDKSRIPKRLAYEYEDFADGYSPGRLMKQEELFERLRSKNKLLKHKITQEMLGKVARERFERKDQPFMCYCHVIIPEEGLPKGAVECAHRGCSMKYFHKACVKKLGVDKVSRWYCTECQHRIRILAHQTLRSLGYDDVPDEEAEFERTIELIKEKTNLSGDAIEKMRGRLRLAGSGARASGMLRAMVEGLP</sequence>
<feature type="region of interest" description="Disordered" evidence="1">
    <location>
        <begin position="472"/>
        <end position="491"/>
    </location>
</feature>
<dbReference type="Gene3D" id="3.30.40.10">
    <property type="entry name" value="Zinc/RING finger domain, C3HC4 (zinc finger)"/>
    <property type="match status" value="1"/>
</dbReference>
<evidence type="ECO:0000313" key="3">
    <source>
        <dbReference type="Proteomes" id="UP000663193"/>
    </source>
</evidence>
<reference evidence="3" key="1">
    <citation type="journal article" date="2021" name="BMC Genomics">
        <title>Chromosome-level genome assembly and manually-curated proteome of model necrotroph Parastagonospora nodorum Sn15 reveals a genome-wide trove of candidate effector homologs, and redundancy of virulence-related functions within an accessory chromosome.</title>
        <authorList>
            <person name="Bertazzoni S."/>
            <person name="Jones D.A.B."/>
            <person name="Phan H.T."/>
            <person name="Tan K.-C."/>
            <person name="Hane J.K."/>
        </authorList>
    </citation>
    <scope>NUCLEOTIDE SEQUENCE [LARGE SCALE GENOMIC DNA]</scope>
    <source>
        <strain evidence="3">SN15 / ATCC MYA-4574 / FGSC 10173)</strain>
    </source>
</reference>
<dbReference type="SUPFAM" id="SSF57903">
    <property type="entry name" value="FYVE/PHD zinc finger"/>
    <property type="match status" value="1"/>
</dbReference>
<protein>
    <recommendedName>
        <fullName evidence="4">Zinc finger PHD-type domain-containing protein</fullName>
    </recommendedName>
</protein>
<dbReference type="InterPro" id="IPR011011">
    <property type="entry name" value="Znf_FYVE_PHD"/>
</dbReference>
<evidence type="ECO:0008006" key="4">
    <source>
        <dbReference type="Google" id="ProtNLM"/>
    </source>
</evidence>
<dbReference type="AlphaFoldDB" id="A0A7U2I2Q0"/>
<dbReference type="VEuPathDB" id="FungiDB:JI435_308040"/>
<dbReference type="EMBL" id="CP069029">
    <property type="protein sequence ID" value="QRC97197.1"/>
    <property type="molecule type" value="Genomic_DNA"/>
</dbReference>